<keyword evidence="2" id="KW-0808">Transferase</keyword>
<dbReference type="EC" id="2.4.2.9" evidence="2"/>
<dbReference type="InterPro" id="IPR000836">
    <property type="entry name" value="PRTase_dom"/>
</dbReference>
<comment type="caution">
    <text evidence="2">The sequence shown here is derived from an EMBL/GenBank/DDBJ whole genome shotgun (WGS) entry which is preliminary data.</text>
</comment>
<keyword evidence="2" id="KW-0328">Glycosyltransferase</keyword>
<feature type="domain" description="Phosphoribosyltransferase" evidence="1">
    <location>
        <begin position="9"/>
        <end position="212"/>
    </location>
</feature>
<name>A0ABT8LB54_9BACT</name>
<dbReference type="CDD" id="cd06223">
    <property type="entry name" value="PRTases_typeI"/>
    <property type="match status" value="1"/>
</dbReference>
<evidence type="ECO:0000313" key="3">
    <source>
        <dbReference type="Proteomes" id="UP001172083"/>
    </source>
</evidence>
<dbReference type="InterPro" id="IPR050137">
    <property type="entry name" value="PyrR_bifunctional"/>
</dbReference>
<evidence type="ECO:0000259" key="1">
    <source>
        <dbReference type="Pfam" id="PF14681"/>
    </source>
</evidence>
<dbReference type="NCBIfam" id="NF001097">
    <property type="entry name" value="PRK00129.1"/>
    <property type="match status" value="1"/>
</dbReference>
<dbReference type="GO" id="GO:0004845">
    <property type="term" value="F:uracil phosphoribosyltransferase activity"/>
    <property type="evidence" value="ECO:0007669"/>
    <property type="project" value="UniProtKB-EC"/>
</dbReference>
<dbReference type="Gene3D" id="3.40.50.2020">
    <property type="match status" value="1"/>
</dbReference>
<dbReference type="PANTHER" id="PTHR11608:SF0">
    <property type="entry name" value="BIFUNCTIONAL PROTEIN PYRR"/>
    <property type="match status" value="1"/>
</dbReference>
<protein>
    <submittedName>
        <fullName evidence="2">Uracil phosphoribosyltransferase</fullName>
        <ecNumber evidence="2">2.4.2.9</ecNumber>
    </submittedName>
</protein>
<dbReference type="Proteomes" id="UP001172083">
    <property type="component" value="Unassembled WGS sequence"/>
</dbReference>
<evidence type="ECO:0000313" key="2">
    <source>
        <dbReference type="EMBL" id="MDN5214426.1"/>
    </source>
</evidence>
<dbReference type="Pfam" id="PF14681">
    <property type="entry name" value="UPRTase"/>
    <property type="match status" value="1"/>
</dbReference>
<dbReference type="RefSeq" id="WP_346759760.1">
    <property type="nucleotide sequence ID" value="NZ_JAUJEB010000004.1"/>
</dbReference>
<dbReference type="SUPFAM" id="SSF53271">
    <property type="entry name" value="PRTase-like"/>
    <property type="match status" value="1"/>
</dbReference>
<organism evidence="2 3">
    <name type="scientific">Agaribacillus aureus</name>
    <dbReference type="NCBI Taxonomy" id="3051825"/>
    <lineage>
        <taxon>Bacteria</taxon>
        <taxon>Pseudomonadati</taxon>
        <taxon>Bacteroidota</taxon>
        <taxon>Cytophagia</taxon>
        <taxon>Cytophagales</taxon>
        <taxon>Splendidivirgaceae</taxon>
        <taxon>Agaribacillus</taxon>
    </lineage>
</organism>
<gene>
    <name evidence="2" type="primary">upp</name>
    <name evidence="2" type="ORF">QQ020_20265</name>
</gene>
<keyword evidence="3" id="KW-1185">Reference proteome</keyword>
<reference evidence="2" key="1">
    <citation type="submission" date="2023-06" db="EMBL/GenBank/DDBJ databases">
        <title>Genomic of Agaribacillus aureum.</title>
        <authorList>
            <person name="Wang G."/>
        </authorList>
    </citation>
    <scope>NUCLEOTIDE SEQUENCE</scope>
    <source>
        <strain evidence="2">BMA12</strain>
    </source>
</reference>
<dbReference type="PANTHER" id="PTHR11608">
    <property type="entry name" value="BIFUNCTIONAL PROTEIN PYRR"/>
    <property type="match status" value="1"/>
</dbReference>
<dbReference type="InterPro" id="IPR029057">
    <property type="entry name" value="PRTase-like"/>
</dbReference>
<dbReference type="EMBL" id="JAUJEB010000004">
    <property type="protein sequence ID" value="MDN5214426.1"/>
    <property type="molecule type" value="Genomic_DNA"/>
</dbReference>
<sequence>MFVLNKTNSIANHFLAEIRDKNIQLDSMRFRKNLERLGSLLAYELSKSLSYRTETVHTPLGSADIQLISSQPLLIPIMRAGIPFYQGVLNYFDHADSGFIGAYRGKSDDNNDFEIQLDYVATPSLEGRRLILIDPMLATGKSILKTLRALRQNGEPDHVDIMCAIASPEGIAYLREHIDLKFDLWVAAVDEELNNKAYIVPGLGDAGDLAFGQKL</sequence>
<proteinExistence type="predicted"/>
<accession>A0ABT8LB54</accession>